<dbReference type="PANTHER" id="PTHR30036">
    <property type="entry name" value="D-XYLOSE-BINDING PERIPLASMIC PROTEIN"/>
    <property type="match status" value="1"/>
</dbReference>
<dbReference type="Proteomes" id="UP001344658">
    <property type="component" value="Unassembled WGS sequence"/>
</dbReference>
<proteinExistence type="predicted"/>
<dbReference type="Gene3D" id="3.40.50.2300">
    <property type="match status" value="2"/>
</dbReference>
<sequence length="362" mass="37427">MNAMTRRIAVGTVAVSIALTMAACGKAGDKGSDSGKDSKSIGLLLPENATTRYEKFDKPLIEAKIHELCSDCTVSYDNAGADPAKQAQQVNTMITKGVKVLILDAQDSVGIQSSVQKAVDAGIKVVAYDRLAQGPVSAYVSYDNEKIGELQGQALLDAMGPAATPSADVVMINGDPADPNAALFKQGAHKILDGKVKIAYEQSGLWKDTVANQKVTAAITSLGKANIKGVYSANDGMAGGIATALKGAGINVPLTGQDAELAGIQRILTGAQAATIYKAYKPEADATAEIAVDLLQNKDFKSVADTTLKSGSGTVVPSKLLPATAVNKANIKDTVIKDGLYTYAQICTADFKAACDAAGITQ</sequence>
<evidence type="ECO:0000256" key="3">
    <source>
        <dbReference type="SAM" id="SignalP"/>
    </source>
</evidence>
<accession>A0ABU7PBR3</accession>
<comment type="caution">
    <text evidence="5">The sequence shown here is derived from an EMBL/GenBank/DDBJ whole genome shotgun (WGS) entry which is preliminary data.</text>
</comment>
<dbReference type="PANTHER" id="PTHR30036:SF1">
    <property type="entry name" value="D-XYLOSE-BINDING PERIPLASMIC PROTEIN"/>
    <property type="match status" value="1"/>
</dbReference>
<dbReference type="EMBL" id="JAZEWV010000007">
    <property type="protein sequence ID" value="MEE4542512.1"/>
    <property type="molecule type" value="Genomic_DNA"/>
</dbReference>
<feature type="signal peptide" evidence="3">
    <location>
        <begin position="1"/>
        <end position="22"/>
    </location>
</feature>
<evidence type="ECO:0000256" key="2">
    <source>
        <dbReference type="ARBA" id="ARBA00022729"/>
    </source>
</evidence>
<evidence type="ECO:0000313" key="5">
    <source>
        <dbReference type="EMBL" id="MEE4542512.1"/>
    </source>
</evidence>
<dbReference type="InterPro" id="IPR028082">
    <property type="entry name" value="Peripla_BP_I"/>
</dbReference>
<dbReference type="RefSeq" id="WP_330794448.1">
    <property type="nucleotide sequence ID" value="NZ_JAZEWV010000007.1"/>
</dbReference>
<dbReference type="InterPro" id="IPR050555">
    <property type="entry name" value="Bact_Solute-Bind_Prot2"/>
</dbReference>
<reference evidence="5 6" key="1">
    <citation type="submission" date="2023-12" db="EMBL/GenBank/DDBJ databases">
        <title>Streptomyces sp. V4-01.</title>
        <authorList>
            <person name="Somphong A."/>
            <person name="Phongsopitanun W."/>
        </authorList>
    </citation>
    <scope>NUCLEOTIDE SEQUENCE [LARGE SCALE GENOMIC DNA]</scope>
    <source>
        <strain evidence="5 6">V4-01</strain>
    </source>
</reference>
<evidence type="ECO:0000256" key="1">
    <source>
        <dbReference type="ARBA" id="ARBA00004196"/>
    </source>
</evidence>
<name>A0ABU7PBR3_9ACTN</name>
<protein>
    <submittedName>
        <fullName evidence="5">Substrate-binding domain-containing protein</fullName>
    </submittedName>
</protein>
<feature type="chain" id="PRO_5046748221" evidence="3">
    <location>
        <begin position="23"/>
        <end position="362"/>
    </location>
</feature>
<dbReference type="SUPFAM" id="SSF53822">
    <property type="entry name" value="Periplasmic binding protein-like I"/>
    <property type="match status" value="1"/>
</dbReference>
<dbReference type="InterPro" id="IPR025997">
    <property type="entry name" value="SBP_2_dom"/>
</dbReference>
<dbReference type="PROSITE" id="PS51257">
    <property type="entry name" value="PROKAR_LIPOPROTEIN"/>
    <property type="match status" value="1"/>
</dbReference>
<evidence type="ECO:0000259" key="4">
    <source>
        <dbReference type="Pfam" id="PF13407"/>
    </source>
</evidence>
<dbReference type="Pfam" id="PF13407">
    <property type="entry name" value="Peripla_BP_4"/>
    <property type="match status" value="1"/>
</dbReference>
<keyword evidence="6" id="KW-1185">Reference proteome</keyword>
<evidence type="ECO:0000313" key="6">
    <source>
        <dbReference type="Proteomes" id="UP001344658"/>
    </source>
</evidence>
<feature type="domain" description="Periplasmic binding protein" evidence="4">
    <location>
        <begin position="41"/>
        <end position="298"/>
    </location>
</feature>
<keyword evidence="2 3" id="KW-0732">Signal</keyword>
<organism evidence="5 6">
    <name type="scientific">Actinacidiphila polyblastidii</name>
    <dbReference type="NCBI Taxonomy" id="3110430"/>
    <lineage>
        <taxon>Bacteria</taxon>
        <taxon>Bacillati</taxon>
        <taxon>Actinomycetota</taxon>
        <taxon>Actinomycetes</taxon>
        <taxon>Kitasatosporales</taxon>
        <taxon>Streptomycetaceae</taxon>
        <taxon>Actinacidiphila</taxon>
    </lineage>
</organism>
<comment type="subcellular location">
    <subcellularLocation>
        <location evidence="1">Cell envelope</location>
    </subcellularLocation>
</comment>
<gene>
    <name evidence="5" type="ORF">V2S66_11115</name>
</gene>